<dbReference type="InterPro" id="IPR010061">
    <property type="entry name" value="MeMal-semiAld_DH"/>
</dbReference>
<accession>A0A4U9D786</accession>
<feature type="domain" description="Aldehyde dehydrogenase" evidence="2">
    <location>
        <begin position="15"/>
        <end position="71"/>
    </location>
</feature>
<dbReference type="GO" id="GO:0004491">
    <property type="term" value="F:methylmalonate-semialdehyde dehydrogenase (acylating, NAD) activity"/>
    <property type="evidence" value="ECO:0007669"/>
    <property type="project" value="UniProtKB-EC"/>
</dbReference>
<dbReference type="PANTHER" id="PTHR43866">
    <property type="entry name" value="MALONATE-SEMIALDEHYDE DEHYDROGENASE"/>
    <property type="match status" value="1"/>
</dbReference>
<evidence type="ECO:0000313" key="3">
    <source>
        <dbReference type="EMBL" id="VTN13541.1"/>
    </source>
</evidence>
<keyword evidence="1 3" id="KW-0560">Oxidoreductase</keyword>
<evidence type="ECO:0000313" key="4">
    <source>
        <dbReference type="Proteomes" id="UP000339249"/>
    </source>
</evidence>
<evidence type="ECO:0000259" key="2">
    <source>
        <dbReference type="Pfam" id="PF00171"/>
    </source>
</evidence>
<sequence>MPSSSTPTRALRRSALVGSSGVAEYIYKTASAHGKRVQPSAQRKNHAIVMPDADLDATVNAIMGGAFGSAGRALHGAAGGGLPSAMKPQTS</sequence>
<proteinExistence type="predicted"/>
<evidence type="ECO:0000256" key="1">
    <source>
        <dbReference type="ARBA" id="ARBA00023002"/>
    </source>
</evidence>
<name>A0A4U9D786_RAOTE</name>
<dbReference type="AlphaFoldDB" id="A0A4U9D786"/>
<dbReference type="InterPro" id="IPR016162">
    <property type="entry name" value="Ald_DH_N"/>
</dbReference>
<dbReference type="EC" id="1.2.1.27" evidence="3"/>
<dbReference type="Pfam" id="PF00171">
    <property type="entry name" value="Aldedh"/>
    <property type="match status" value="1"/>
</dbReference>
<dbReference type="GO" id="GO:0006210">
    <property type="term" value="P:thymine catabolic process"/>
    <property type="evidence" value="ECO:0007669"/>
    <property type="project" value="TreeGrafter"/>
</dbReference>
<organism evidence="3 4">
    <name type="scientific">Raoultella terrigena</name>
    <name type="common">Klebsiella terrigena</name>
    <dbReference type="NCBI Taxonomy" id="577"/>
    <lineage>
        <taxon>Bacteria</taxon>
        <taxon>Pseudomonadati</taxon>
        <taxon>Pseudomonadota</taxon>
        <taxon>Gammaproteobacteria</taxon>
        <taxon>Enterobacterales</taxon>
        <taxon>Enterobacteriaceae</taxon>
        <taxon>Klebsiella/Raoultella group</taxon>
        <taxon>Raoultella</taxon>
    </lineage>
</organism>
<reference evidence="3 4" key="1">
    <citation type="submission" date="2019-04" db="EMBL/GenBank/DDBJ databases">
        <authorList>
            <consortium name="Pathogen Informatics"/>
        </authorList>
    </citation>
    <scope>NUCLEOTIDE SEQUENCE [LARGE SCALE GENOMIC DNA]</scope>
    <source>
        <strain evidence="3 4">NCTC9185</strain>
    </source>
</reference>
<dbReference type="InterPro" id="IPR016161">
    <property type="entry name" value="Ald_DH/histidinol_DH"/>
</dbReference>
<dbReference type="Gene3D" id="3.40.605.10">
    <property type="entry name" value="Aldehyde Dehydrogenase, Chain A, domain 1"/>
    <property type="match status" value="1"/>
</dbReference>
<dbReference type="EMBL" id="CABDVU010000001">
    <property type="protein sequence ID" value="VTN13541.1"/>
    <property type="molecule type" value="Genomic_DNA"/>
</dbReference>
<protein>
    <submittedName>
        <fullName evidence="3">Methylmalonate semialdehyde dehydrogenase [acylating]</fullName>
        <ecNumber evidence="3">1.2.1.27</ecNumber>
    </submittedName>
</protein>
<dbReference type="SUPFAM" id="SSF53720">
    <property type="entry name" value="ALDH-like"/>
    <property type="match status" value="1"/>
</dbReference>
<dbReference type="PANTHER" id="PTHR43866:SF4">
    <property type="entry name" value="MALONATE-SEMIALDEHYDE DEHYDROGENASE"/>
    <property type="match status" value="1"/>
</dbReference>
<dbReference type="InterPro" id="IPR015590">
    <property type="entry name" value="Aldehyde_DH_dom"/>
</dbReference>
<gene>
    <name evidence="3" type="primary">iolA_2</name>
    <name evidence="3" type="ORF">NCTC9185_05576</name>
</gene>
<dbReference type="InterPro" id="IPR016163">
    <property type="entry name" value="Ald_DH_C"/>
</dbReference>
<dbReference type="Proteomes" id="UP000339249">
    <property type="component" value="Unassembled WGS sequence"/>
</dbReference>
<dbReference type="GO" id="GO:0006574">
    <property type="term" value="P:L-valine catabolic process"/>
    <property type="evidence" value="ECO:0007669"/>
    <property type="project" value="TreeGrafter"/>
</dbReference>
<dbReference type="Gene3D" id="3.40.309.10">
    <property type="entry name" value="Aldehyde Dehydrogenase, Chain A, domain 2"/>
    <property type="match status" value="1"/>
</dbReference>